<dbReference type="InterPro" id="IPR044730">
    <property type="entry name" value="RNase_H-like_dom_plant"/>
</dbReference>
<dbReference type="CDD" id="cd06222">
    <property type="entry name" value="RNase_H_like"/>
    <property type="match status" value="1"/>
</dbReference>
<reference evidence="2" key="2">
    <citation type="submission" date="2021-03" db="UniProtKB">
        <authorList>
            <consortium name="EnsemblPlants"/>
        </authorList>
    </citation>
    <scope>IDENTIFICATION</scope>
</reference>
<evidence type="ECO:0000313" key="2">
    <source>
        <dbReference type="EnsemblPlants" id="AUR62039188-RA:cds"/>
    </source>
</evidence>
<proteinExistence type="predicted"/>
<reference evidence="2" key="1">
    <citation type="journal article" date="2017" name="Nature">
        <title>The genome of Chenopodium quinoa.</title>
        <authorList>
            <person name="Jarvis D.E."/>
            <person name="Ho Y.S."/>
            <person name="Lightfoot D.J."/>
            <person name="Schmoeckel S.M."/>
            <person name="Li B."/>
            <person name="Borm T.J.A."/>
            <person name="Ohyanagi H."/>
            <person name="Mineta K."/>
            <person name="Michell C.T."/>
            <person name="Saber N."/>
            <person name="Kharbatia N.M."/>
            <person name="Rupper R.R."/>
            <person name="Sharp A.R."/>
            <person name="Dally N."/>
            <person name="Boughton B.A."/>
            <person name="Woo Y.H."/>
            <person name="Gao G."/>
            <person name="Schijlen E.G.W.M."/>
            <person name="Guo X."/>
            <person name="Momin A.A."/>
            <person name="Negrao S."/>
            <person name="Al-Babili S."/>
            <person name="Gehring C."/>
            <person name="Roessner U."/>
            <person name="Jung C."/>
            <person name="Murphy K."/>
            <person name="Arold S.T."/>
            <person name="Gojobori T."/>
            <person name="van der Linden C.G."/>
            <person name="van Loo E.N."/>
            <person name="Jellen E.N."/>
            <person name="Maughan P.J."/>
            <person name="Tester M."/>
        </authorList>
    </citation>
    <scope>NUCLEOTIDE SEQUENCE [LARGE SCALE GENOMIC DNA]</scope>
    <source>
        <strain evidence="2">cv. PI 614886</strain>
    </source>
</reference>
<dbReference type="Gramene" id="AUR62039188-RA">
    <property type="protein sequence ID" value="AUR62039188-RA:cds"/>
    <property type="gene ID" value="AUR62039188"/>
</dbReference>
<dbReference type="InterPro" id="IPR036397">
    <property type="entry name" value="RNaseH_sf"/>
</dbReference>
<dbReference type="InterPro" id="IPR002156">
    <property type="entry name" value="RNaseH_domain"/>
</dbReference>
<dbReference type="Gene3D" id="3.30.420.10">
    <property type="entry name" value="Ribonuclease H-like superfamily/Ribonuclease H"/>
    <property type="match status" value="1"/>
</dbReference>
<dbReference type="GO" id="GO:0004523">
    <property type="term" value="F:RNA-DNA hybrid ribonuclease activity"/>
    <property type="evidence" value="ECO:0007669"/>
    <property type="project" value="InterPro"/>
</dbReference>
<sequence>MWLSSEECGETVSKAWSDSEGREPHVHIALWTKYLKKWAATSSGEVKKKTRTKESELQEAQEAPVHAAMLANLVGNEKAVLIIAIPLFTHTSKDSVFWCYTKNGIFSVKSCYWLLRGVRDEMGEVGSNENCWKSIWYIQGPPKLKHFLWGAVKGNLAEIWDHSGLLEYLVDGLMLQLSRSWLGGTDSMVGWKGRLVEDYMEYAKKVFCPATLATIGSSSVWKCPPQGCIKANVDAHVPVAGKAGLGVVLRDEAGIIVLTATKMAELATPECAKAQAVRYALSIAKRFGYTNLWIESDAVNDINTSLPSHMVDPQFMSFMMLLD</sequence>
<dbReference type="PANTHER" id="PTHR47074:SF48">
    <property type="entry name" value="POLYNUCLEOTIDYL TRANSFERASE, RIBONUCLEASE H-LIKE SUPERFAMILY PROTEIN"/>
    <property type="match status" value="1"/>
</dbReference>
<evidence type="ECO:0000313" key="3">
    <source>
        <dbReference type="Proteomes" id="UP000596660"/>
    </source>
</evidence>
<organism evidence="2 3">
    <name type="scientific">Chenopodium quinoa</name>
    <name type="common">Quinoa</name>
    <dbReference type="NCBI Taxonomy" id="63459"/>
    <lineage>
        <taxon>Eukaryota</taxon>
        <taxon>Viridiplantae</taxon>
        <taxon>Streptophyta</taxon>
        <taxon>Embryophyta</taxon>
        <taxon>Tracheophyta</taxon>
        <taxon>Spermatophyta</taxon>
        <taxon>Magnoliopsida</taxon>
        <taxon>eudicotyledons</taxon>
        <taxon>Gunneridae</taxon>
        <taxon>Pentapetalae</taxon>
        <taxon>Caryophyllales</taxon>
        <taxon>Chenopodiaceae</taxon>
        <taxon>Chenopodioideae</taxon>
        <taxon>Atripliceae</taxon>
        <taxon>Chenopodium</taxon>
    </lineage>
</organism>
<evidence type="ECO:0000259" key="1">
    <source>
        <dbReference type="Pfam" id="PF13456"/>
    </source>
</evidence>
<keyword evidence="3" id="KW-1185">Reference proteome</keyword>
<dbReference type="PANTHER" id="PTHR47074">
    <property type="entry name" value="BNAC02G40300D PROTEIN"/>
    <property type="match status" value="1"/>
</dbReference>
<dbReference type="Pfam" id="PF13456">
    <property type="entry name" value="RVT_3"/>
    <property type="match status" value="1"/>
</dbReference>
<dbReference type="AlphaFoldDB" id="A0A803N235"/>
<dbReference type="Proteomes" id="UP000596660">
    <property type="component" value="Unplaced"/>
</dbReference>
<feature type="domain" description="RNase H type-1" evidence="1">
    <location>
        <begin position="238"/>
        <end position="298"/>
    </location>
</feature>
<dbReference type="EnsemblPlants" id="AUR62039188-RA">
    <property type="protein sequence ID" value="AUR62039188-RA:cds"/>
    <property type="gene ID" value="AUR62039188"/>
</dbReference>
<name>A0A803N235_CHEQI</name>
<dbReference type="GO" id="GO:0003676">
    <property type="term" value="F:nucleic acid binding"/>
    <property type="evidence" value="ECO:0007669"/>
    <property type="project" value="InterPro"/>
</dbReference>
<accession>A0A803N235</accession>
<dbReference type="InterPro" id="IPR052929">
    <property type="entry name" value="RNase_H-like_EbsB-rel"/>
</dbReference>
<protein>
    <recommendedName>
        <fullName evidence="1">RNase H type-1 domain-containing protein</fullName>
    </recommendedName>
</protein>